<proteinExistence type="predicted"/>
<dbReference type="RefSeq" id="WP_169684499.1">
    <property type="nucleotide sequence ID" value="NZ_JABBNU010000011.1"/>
</dbReference>
<gene>
    <name evidence="1" type="ORF">HH304_17310</name>
</gene>
<sequence>MRILPLIISFLFAYSILGQTKEDICFQVRIFQNDTVKVSADNLISGSLYVLSASKDYYTFTSDTSFIWQSESSLISVCYQKENAAYQDLYKYSAATYDSNALFRPAPLIVENQKSNLTFENSRLQTSGVLSRAVNTGTNNDAGIQSELLLNLNGNLSDDIRVNARISDRNVPYQPEGNTAQLQDFDKVFINVFTDRYSIEAGDIQFKNSSDYFLRYQKNVQGIGLKVKPKDTLGTYVELKGGINKGKFTTVYINPIEGVSGPYRLSEGINELYPVVIANSERVFLDGRLLQRGFDNDYIIDYNTAEITFSPDILITEFSRIRVDLEYAVLSYPRSTFNSKVEHRFKKGSISVEYYNEQDNYKKPLRFSNSSEIIDQLIEAGDTSQAVIPGYSIFEGDASQTLENLYIRKDSLIDGLNYQYFEIYTNSQDADTLYKVNFEYLGLGEGSYSRRQLNGQAIYVWEGNENAGEYDPVSIVPLPNKNSMVSLSGKLDITKNETLIINSALNIHESNRYYSKANNQSIKGYANNIQVLSNRRVSGFELKQHLSVDIIGENFQGIDRFRNMEFDRDWGQLRDTLSQENLISYRVGFSSSKSNYSYQIKHRDKENILNGTDHQFTIYQQLGKWAINGLFNRMEGSYYGNQNSWGKEYFSIEKNKGRWQPGYKFSSERNILKNDNDDFVIRSLQYFNNHDLYLNFNDSSGSNFQTGLFYREDKSPVNGSMLDYSKSINGYLKGNLSFLGDHRLRGAVILRSIDYAFEKEDETYAQGRIGLSGAIQRIGLNYNVDWNLQSSRELRRNFTFIEVPLGQGTHTWIDENNNGIKELGEFFEAYNPDERKYAKVFTPGNDYLDAFLSRLSFNYRWSMAGITKSRILNGFSFNGNLLYEQKTQASSFSERVNPFKELDNSVIFSNVINNYIFKWQSMNQGWYVQYGHRIRSRRQLLFSGFDTYRNTRSKVLLNVPIGDEWQSELGFISEFNYNEAENLTQKNFKIQQYIVNPALSWLPSNKFKAKIEYRIKSKDDLNSDVQSNATWQEGVISITGNSNNNFVATLNLEYKNINYDGEVNSASGYQMLEGFRSGNNFLWSSSLRKEIIKGLVLNLYYQGRKPSGTRVFHFASLQGSILF</sequence>
<comment type="caution">
    <text evidence="1">The sequence shown here is derived from an EMBL/GenBank/DDBJ whole genome shotgun (WGS) entry which is preliminary data.</text>
</comment>
<accession>A0A848J6N0</accession>
<organism evidence="1 2">
    <name type="scientific">Marinigracilibium pacificum</name>
    <dbReference type="NCBI Taxonomy" id="2729599"/>
    <lineage>
        <taxon>Bacteria</taxon>
        <taxon>Pseudomonadati</taxon>
        <taxon>Bacteroidota</taxon>
        <taxon>Cytophagia</taxon>
        <taxon>Cytophagales</taxon>
        <taxon>Flammeovirgaceae</taxon>
        <taxon>Marinigracilibium</taxon>
    </lineage>
</organism>
<evidence type="ECO:0000313" key="1">
    <source>
        <dbReference type="EMBL" id="NMM50170.1"/>
    </source>
</evidence>
<name>A0A848J6N0_9BACT</name>
<reference evidence="1 2" key="1">
    <citation type="submission" date="2020-04" db="EMBL/GenBank/DDBJ databases">
        <title>Flammeovirgaceae bacterium KN852 isolated from deep sea.</title>
        <authorList>
            <person name="Zhang D.-C."/>
        </authorList>
    </citation>
    <scope>NUCLEOTIDE SEQUENCE [LARGE SCALE GENOMIC DNA]</scope>
    <source>
        <strain evidence="1 2">KN852</strain>
    </source>
</reference>
<dbReference type="AlphaFoldDB" id="A0A848J6N0"/>
<dbReference type="Proteomes" id="UP000559010">
    <property type="component" value="Unassembled WGS sequence"/>
</dbReference>
<evidence type="ECO:0000313" key="2">
    <source>
        <dbReference type="Proteomes" id="UP000559010"/>
    </source>
</evidence>
<protein>
    <submittedName>
        <fullName evidence="1">Uncharacterized protein</fullName>
    </submittedName>
</protein>
<dbReference type="EMBL" id="JABBNU010000011">
    <property type="protein sequence ID" value="NMM50170.1"/>
    <property type="molecule type" value="Genomic_DNA"/>
</dbReference>
<keyword evidence="2" id="KW-1185">Reference proteome</keyword>